<protein>
    <submittedName>
        <fullName evidence="1 3">Uncharacterized protein</fullName>
    </submittedName>
</protein>
<proteinExistence type="predicted"/>
<dbReference type="WBParaSite" id="EVEC_0000191101-mRNA-1">
    <property type="protein sequence ID" value="EVEC_0000191101-mRNA-1"/>
    <property type="gene ID" value="EVEC_0000191101"/>
</dbReference>
<evidence type="ECO:0000313" key="2">
    <source>
        <dbReference type="Proteomes" id="UP000274131"/>
    </source>
</evidence>
<gene>
    <name evidence="1" type="ORF">EVEC_LOCUS1619</name>
</gene>
<evidence type="ECO:0000313" key="3">
    <source>
        <dbReference type="WBParaSite" id="EVEC_0000191101-mRNA-1"/>
    </source>
</evidence>
<keyword evidence="2" id="KW-1185">Reference proteome</keyword>
<dbReference type="EMBL" id="UXUI01007240">
    <property type="protein sequence ID" value="VDD86476.1"/>
    <property type="molecule type" value="Genomic_DNA"/>
</dbReference>
<sequence length="489" mass="55878">MSTVQDNDMVFDWKAVGKAPARSCFCQPQNSLYRETSIVKLVSGRELFGPVKKLSNIRYRVVLNTMLLPKVKDWRGNLDSYMKQLWFPAYGAFNRFILRIVLKCSRLLEIGLFDVNLIFFFISKLFLDFCSSERILVVAVLTPTSIIPSAKVGIGNLANSATLRAFGLAGNSLFQRYTISVRERRPLDNFYASFSKDSSVISVLVSPKLPCTEKIEPFFFDANIYLLNLKHGLSLNLSATIRASCRWQKHKLDRVCLRSTDYGAVLNSGLSITTFIFLDSLPPALNVFRAKVFRLKRGRGQGYERSLENMESSVVMCGVRKMKSFIYPVSEEEDYSLELLQSERIDSYTKKGVYFVMSTTEIASFIKSGTNKLLRYFSFNVDTITCVDYELDIIECTSDYWIYSMITTLIEVKTDGRPLLYVGVFSMNINALTTSDVSVWRKLRAVDVSEAKGTIFPCRRDRWYPFNDKRVKSVEERLVSDECLTKGRV</sequence>
<reference evidence="1 2" key="2">
    <citation type="submission" date="2018-10" db="EMBL/GenBank/DDBJ databases">
        <authorList>
            <consortium name="Pathogen Informatics"/>
        </authorList>
    </citation>
    <scope>NUCLEOTIDE SEQUENCE [LARGE SCALE GENOMIC DNA]</scope>
</reference>
<accession>A0A0N4UWN3</accession>
<name>A0A0N4UWN3_ENTVE</name>
<dbReference type="STRING" id="51028.A0A0N4UWN3"/>
<organism evidence="3">
    <name type="scientific">Enterobius vermicularis</name>
    <name type="common">Human pinworm</name>
    <dbReference type="NCBI Taxonomy" id="51028"/>
    <lineage>
        <taxon>Eukaryota</taxon>
        <taxon>Metazoa</taxon>
        <taxon>Ecdysozoa</taxon>
        <taxon>Nematoda</taxon>
        <taxon>Chromadorea</taxon>
        <taxon>Rhabditida</taxon>
        <taxon>Spirurina</taxon>
        <taxon>Oxyuridomorpha</taxon>
        <taxon>Oxyuroidea</taxon>
        <taxon>Oxyuridae</taxon>
        <taxon>Enterobius</taxon>
    </lineage>
</organism>
<dbReference type="AlphaFoldDB" id="A0A0N4UWN3"/>
<dbReference type="Proteomes" id="UP000274131">
    <property type="component" value="Unassembled WGS sequence"/>
</dbReference>
<reference evidence="3" key="1">
    <citation type="submission" date="2016-03" db="UniProtKB">
        <authorList>
            <consortium name="WormBaseParasite"/>
        </authorList>
    </citation>
    <scope>IDENTIFICATION</scope>
</reference>
<evidence type="ECO:0000313" key="1">
    <source>
        <dbReference type="EMBL" id="VDD86476.1"/>
    </source>
</evidence>